<comment type="caution">
    <text evidence="3">The sequence shown here is derived from an EMBL/GenBank/DDBJ whole genome shotgun (WGS) entry which is preliminary data.</text>
</comment>
<dbReference type="Pfam" id="PF00170">
    <property type="entry name" value="bZIP_1"/>
    <property type="match status" value="1"/>
</dbReference>
<evidence type="ECO:0000256" key="1">
    <source>
        <dbReference type="SAM" id="Coils"/>
    </source>
</evidence>
<dbReference type="OrthoDB" id="433924at2759"/>
<protein>
    <recommendedName>
        <fullName evidence="2">BZIP domain-containing protein</fullName>
    </recommendedName>
</protein>
<dbReference type="InterPro" id="IPR004827">
    <property type="entry name" value="bZIP"/>
</dbReference>
<evidence type="ECO:0000259" key="2">
    <source>
        <dbReference type="SMART" id="SM00338"/>
    </source>
</evidence>
<feature type="domain" description="BZIP" evidence="2">
    <location>
        <begin position="364"/>
        <end position="434"/>
    </location>
</feature>
<dbReference type="Pfam" id="PF18723">
    <property type="entry name" value="HMUDK_hel"/>
    <property type="match status" value="1"/>
</dbReference>
<organism evidence="3 4">
    <name type="scientific">Rhizoclosmatium globosum</name>
    <dbReference type="NCBI Taxonomy" id="329046"/>
    <lineage>
        <taxon>Eukaryota</taxon>
        <taxon>Fungi</taxon>
        <taxon>Fungi incertae sedis</taxon>
        <taxon>Chytridiomycota</taxon>
        <taxon>Chytridiomycota incertae sedis</taxon>
        <taxon>Chytridiomycetes</taxon>
        <taxon>Chytridiales</taxon>
        <taxon>Chytriomycetaceae</taxon>
        <taxon>Rhizoclosmatium</taxon>
    </lineage>
</organism>
<dbReference type="SMART" id="SM00338">
    <property type="entry name" value="BRLZ"/>
    <property type="match status" value="1"/>
</dbReference>
<dbReference type="InterPro" id="IPR046347">
    <property type="entry name" value="bZIP_sf"/>
</dbReference>
<evidence type="ECO:0000313" key="4">
    <source>
        <dbReference type="Proteomes" id="UP000193642"/>
    </source>
</evidence>
<dbReference type="InterPro" id="IPR040684">
    <property type="entry name" value="HMUDK_hel"/>
</dbReference>
<dbReference type="SUPFAM" id="SSF57959">
    <property type="entry name" value="Leucine zipper domain"/>
    <property type="match status" value="1"/>
</dbReference>
<keyword evidence="4" id="KW-1185">Reference proteome</keyword>
<dbReference type="CDD" id="cd14688">
    <property type="entry name" value="bZIP_YAP"/>
    <property type="match status" value="1"/>
</dbReference>
<dbReference type="AlphaFoldDB" id="A0A1Y2BB29"/>
<keyword evidence="1" id="KW-0175">Coiled coil</keyword>
<reference evidence="3 4" key="1">
    <citation type="submission" date="2016-07" db="EMBL/GenBank/DDBJ databases">
        <title>Pervasive Adenine N6-methylation of Active Genes in Fungi.</title>
        <authorList>
            <consortium name="DOE Joint Genome Institute"/>
            <person name="Mondo S.J."/>
            <person name="Dannebaum R.O."/>
            <person name="Kuo R.C."/>
            <person name="Labutti K."/>
            <person name="Haridas S."/>
            <person name="Kuo A."/>
            <person name="Salamov A."/>
            <person name="Ahrendt S.R."/>
            <person name="Lipzen A."/>
            <person name="Sullivan W."/>
            <person name="Andreopoulos W.B."/>
            <person name="Clum A."/>
            <person name="Lindquist E."/>
            <person name="Daum C."/>
            <person name="Ramamoorthy G.K."/>
            <person name="Gryganskyi A."/>
            <person name="Culley D."/>
            <person name="Magnuson J.K."/>
            <person name="James T.Y."/>
            <person name="O'Malley M.A."/>
            <person name="Stajich J.E."/>
            <person name="Spatafora J.W."/>
            <person name="Visel A."/>
            <person name="Grigoriev I.V."/>
        </authorList>
    </citation>
    <scope>NUCLEOTIDE SEQUENCE [LARGE SCALE GENOMIC DNA]</scope>
    <source>
        <strain evidence="3 4">JEL800</strain>
    </source>
</reference>
<dbReference type="STRING" id="329046.A0A1Y2BB29"/>
<dbReference type="Proteomes" id="UP000193642">
    <property type="component" value="Unassembled WGS sequence"/>
</dbReference>
<name>A0A1Y2BB29_9FUNG</name>
<feature type="coiled-coil region" evidence="1">
    <location>
        <begin position="385"/>
        <end position="438"/>
    </location>
</feature>
<accession>A0A1Y2BB29</accession>
<gene>
    <name evidence="3" type="ORF">BCR33DRAFT_771699</name>
</gene>
<evidence type="ECO:0000313" key="3">
    <source>
        <dbReference type="EMBL" id="ORY31740.1"/>
    </source>
</evidence>
<dbReference type="Gene3D" id="1.20.5.170">
    <property type="match status" value="1"/>
</dbReference>
<proteinExistence type="predicted"/>
<dbReference type="GO" id="GO:0003700">
    <property type="term" value="F:DNA-binding transcription factor activity"/>
    <property type="evidence" value="ECO:0007669"/>
    <property type="project" value="InterPro"/>
</dbReference>
<sequence>MTVTRWKLVSRLADIRYVAQTREYRAFFAGRETRPDFLFNFWIHELLLSWKWIYEPGFGYFTSLASVLSKFKEMMREGRRFRPTVIQACYNDASLLKAIRYNWKYSAEKSKKFFNKPVEKRSQKEFYQMATGLKQCGDFHGYQMVGNAFMFGLLPESDDWAAMGPGAKKGLGMMGFTASHSNLMILLRLVNLKFKEWSWGRTLAMEKAGLTSNIVEHRDSYRVLMSREQIELFDKHEVDILGNIPIALQLFNLEDALCYYQKYAKDLYNLDEEKSIYFKNRYGCRYEAWANRNIKYEGTNVDVDKVKEVKQEVKQEVKEEVKKEDFKKDTSLALFREALELPVRQRNRPRMAEWLSRRNQSDHERQQDIVQRRTLQNRIAQRLCRKRKEDRIAELEDQVNELLTNCTSVRERAEAARLKALELRVQELEAENARLRLRQNRGHSAECNPMPTGLPQKTFEHSEYLMVIPPAHRYSVSLYLNGYQPLYPVQRWDFNYHSDAYKTAAVAAEVECFPERVTDFSSDSSMSLSGHKQIHIIGNSASFVTDTAFQMMDSANHDEEELRTDERKLPS</sequence>
<dbReference type="EMBL" id="MCGO01000075">
    <property type="protein sequence ID" value="ORY31740.1"/>
    <property type="molecule type" value="Genomic_DNA"/>
</dbReference>